<evidence type="ECO:0000313" key="3">
    <source>
        <dbReference type="EMBL" id="EQD47412.1"/>
    </source>
</evidence>
<reference evidence="3" key="2">
    <citation type="journal article" date="2014" name="ISME J.">
        <title>Microbial stratification in low pH oxic and suboxic macroscopic growths along an acid mine drainage.</title>
        <authorList>
            <person name="Mendez-Garcia C."/>
            <person name="Mesa V."/>
            <person name="Sprenger R.R."/>
            <person name="Richter M."/>
            <person name="Diez M.S."/>
            <person name="Solano J."/>
            <person name="Bargiela R."/>
            <person name="Golyshina O.V."/>
            <person name="Manteca A."/>
            <person name="Ramos J.L."/>
            <person name="Gallego J.R."/>
            <person name="Llorente I."/>
            <person name="Martins Dos Santos V.A."/>
            <person name="Jensen O.N."/>
            <person name="Pelaez A.I."/>
            <person name="Sanchez J."/>
            <person name="Ferrer M."/>
        </authorList>
    </citation>
    <scope>NUCLEOTIDE SEQUENCE</scope>
</reference>
<evidence type="ECO:0000256" key="1">
    <source>
        <dbReference type="SAM" id="MobiDB-lite"/>
    </source>
</evidence>
<feature type="region of interest" description="Disordered" evidence="1">
    <location>
        <begin position="136"/>
        <end position="220"/>
    </location>
</feature>
<dbReference type="GO" id="GO:0022857">
    <property type="term" value="F:transmembrane transporter activity"/>
    <property type="evidence" value="ECO:0007669"/>
    <property type="project" value="InterPro"/>
</dbReference>
<keyword evidence="2" id="KW-1133">Transmembrane helix</keyword>
<feature type="non-terminal residue" evidence="3">
    <location>
        <position position="220"/>
    </location>
</feature>
<dbReference type="InterPro" id="IPR011701">
    <property type="entry name" value="MFS"/>
</dbReference>
<reference evidence="3" key="1">
    <citation type="submission" date="2013-08" db="EMBL/GenBank/DDBJ databases">
        <authorList>
            <person name="Mendez C."/>
            <person name="Richter M."/>
            <person name="Ferrer M."/>
            <person name="Sanchez J."/>
        </authorList>
    </citation>
    <scope>NUCLEOTIDE SEQUENCE</scope>
</reference>
<feature type="transmembrane region" description="Helical" evidence="2">
    <location>
        <begin position="37"/>
        <end position="59"/>
    </location>
</feature>
<comment type="caution">
    <text evidence="3">The sequence shown here is derived from an EMBL/GenBank/DDBJ whole genome shotgun (WGS) entry which is preliminary data.</text>
</comment>
<accession>T0ZS95</accession>
<dbReference type="Gene3D" id="1.20.1250.20">
    <property type="entry name" value="MFS general substrate transporter like domains"/>
    <property type="match status" value="1"/>
</dbReference>
<keyword evidence="2" id="KW-0472">Membrane</keyword>
<organism evidence="3">
    <name type="scientific">mine drainage metagenome</name>
    <dbReference type="NCBI Taxonomy" id="410659"/>
    <lineage>
        <taxon>unclassified sequences</taxon>
        <taxon>metagenomes</taxon>
        <taxon>ecological metagenomes</taxon>
    </lineage>
</organism>
<dbReference type="InterPro" id="IPR036259">
    <property type="entry name" value="MFS_trans_sf"/>
</dbReference>
<dbReference type="PANTHER" id="PTHR43129:SF1">
    <property type="entry name" value="FOSMIDOMYCIN RESISTANCE PROTEIN"/>
    <property type="match status" value="1"/>
</dbReference>
<protein>
    <submittedName>
        <fullName evidence="3">Major facilitator superfamily MFS_1</fullName>
    </submittedName>
</protein>
<keyword evidence="2" id="KW-0812">Transmembrane</keyword>
<evidence type="ECO:0000256" key="2">
    <source>
        <dbReference type="SAM" id="Phobius"/>
    </source>
</evidence>
<dbReference type="EMBL" id="AUZZ01006086">
    <property type="protein sequence ID" value="EQD47412.1"/>
    <property type="molecule type" value="Genomic_DNA"/>
</dbReference>
<dbReference type="Pfam" id="PF07690">
    <property type="entry name" value="MFS_1"/>
    <property type="match status" value="1"/>
</dbReference>
<sequence length="220" mass="22467">MLLTAVGFVRSIATQALVAWVPTEIALTRGTGISASLGLALTGMFAAAIAGQPVFGLLADRIPRRALLAASTAGSALSFLGYLATTGPLAYLLLSAFGFCTFSAFPLLMALAGDYVPRGPSSLANALVFGLGASAGASSARWSGGRPGPELRRPRRRARRDGAPRARERRPPSPPAGAAGTALRPAPALRVSERKPPCLPVALPGRGPGRSERGSGDGDL</sequence>
<feature type="transmembrane region" description="Helical" evidence="2">
    <location>
        <begin position="66"/>
        <end position="84"/>
    </location>
</feature>
<dbReference type="PANTHER" id="PTHR43129">
    <property type="entry name" value="FOSMIDOMYCIN RESISTANCE PROTEIN"/>
    <property type="match status" value="1"/>
</dbReference>
<proteinExistence type="predicted"/>
<dbReference type="SUPFAM" id="SSF103473">
    <property type="entry name" value="MFS general substrate transporter"/>
    <property type="match status" value="1"/>
</dbReference>
<gene>
    <name evidence="3" type="ORF">B2A_08449</name>
</gene>
<name>T0ZS95_9ZZZZ</name>
<feature type="compositionally biased region" description="Basic and acidic residues" evidence="1">
    <location>
        <begin position="209"/>
        <end position="220"/>
    </location>
</feature>
<feature type="compositionally biased region" description="Basic and acidic residues" evidence="1">
    <location>
        <begin position="160"/>
        <end position="171"/>
    </location>
</feature>
<dbReference type="AlphaFoldDB" id="T0ZS95"/>
<feature type="transmembrane region" description="Helical" evidence="2">
    <location>
        <begin position="90"/>
        <end position="112"/>
    </location>
</feature>
<dbReference type="GO" id="GO:0005886">
    <property type="term" value="C:plasma membrane"/>
    <property type="evidence" value="ECO:0007669"/>
    <property type="project" value="TreeGrafter"/>
</dbReference>